<feature type="domain" description="Tyr recombinase" evidence="5">
    <location>
        <begin position="168"/>
        <end position="364"/>
    </location>
</feature>
<evidence type="ECO:0000256" key="4">
    <source>
        <dbReference type="ARBA" id="ARBA00023172"/>
    </source>
</evidence>
<dbReference type="GO" id="GO:0015074">
    <property type="term" value="P:DNA integration"/>
    <property type="evidence" value="ECO:0007669"/>
    <property type="project" value="UniProtKB-KW"/>
</dbReference>
<dbReference type="STRING" id="1166340.SAMN05192583_0557"/>
<dbReference type="PANTHER" id="PTHR30349:SF64">
    <property type="entry name" value="PROPHAGE INTEGRASE INTD-RELATED"/>
    <property type="match status" value="1"/>
</dbReference>
<gene>
    <name evidence="6" type="ORF">SAMN05192583_0557</name>
</gene>
<keyword evidence="2" id="KW-0229">DNA integration</keyword>
<dbReference type="GO" id="GO:0003677">
    <property type="term" value="F:DNA binding"/>
    <property type="evidence" value="ECO:0007669"/>
    <property type="project" value="UniProtKB-KW"/>
</dbReference>
<dbReference type="GO" id="GO:0006310">
    <property type="term" value="P:DNA recombination"/>
    <property type="evidence" value="ECO:0007669"/>
    <property type="project" value="UniProtKB-KW"/>
</dbReference>
<evidence type="ECO:0000256" key="1">
    <source>
        <dbReference type="ARBA" id="ARBA00008857"/>
    </source>
</evidence>
<accession>A0A1H7Z5U1</accession>
<dbReference type="Pfam" id="PF00589">
    <property type="entry name" value="Phage_integrase"/>
    <property type="match status" value="1"/>
</dbReference>
<dbReference type="SUPFAM" id="SSF56349">
    <property type="entry name" value="DNA breaking-rejoining enzymes"/>
    <property type="match status" value="1"/>
</dbReference>
<keyword evidence="4" id="KW-0233">DNA recombination</keyword>
<dbReference type="OrthoDB" id="9785687at2"/>
<dbReference type="CDD" id="cd01189">
    <property type="entry name" value="INT_ICEBs1_C_like"/>
    <property type="match status" value="1"/>
</dbReference>
<evidence type="ECO:0000313" key="6">
    <source>
        <dbReference type="EMBL" id="SEM53972.1"/>
    </source>
</evidence>
<protein>
    <submittedName>
        <fullName evidence="6">Site-specific recombinase XerD</fullName>
    </submittedName>
</protein>
<evidence type="ECO:0000256" key="2">
    <source>
        <dbReference type="ARBA" id="ARBA00022908"/>
    </source>
</evidence>
<proteinExistence type="inferred from homology"/>
<dbReference type="PROSITE" id="PS51898">
    <property type="entry name" value="TYR_RECOMBINASE"/>
    <property type="match status" value="1"/>
</dbReference>
<keyword evidence="3" id="KW-0238">DNA-binding</keyword>
<keyword evidence="7" id="KW-1185">Reference proteome</keyword>
<reference evidence="7" key="1">
    <citation type="submission" date="2016-10" db="EMBL/GenBank/DDBJ databases">
        <authorList>
            <person name="Varghese N."/>
            <person name="Submissions S."/>
        </authorList>
    </citation>
    <scope>NUCLEOTIDE SEQUENCE [LARGE SCALE GENOMIC DNA]</scope>
    <source>
        <strain evidence="7">S6-262</strain>
    </source>
</reference>
<name>A0A1H7Z5U1_9SPHN</name>
<dbReference type="PANTHER" id="PTHR30349">
    <property type="entry name" value="PHAGE INTEGRASE-RELATED"/>
    <property type="match status" value="1"/>
</dbReference>
<dbReference type="Gene3D" id="1.10.150.130">
    <property type="match status" value="1"/>
</dbReference>
<dbReference type="RefSeq" id="WP_093663899.1">
    <property type="nucleotide sequence ID" value="NZ_FOCF01000001.1"/>
</dbReference>
<sequence length="386" mass="43294">MASVKKREGYGYEVRYIDPATGKRPSKTFQLKKDAEAYKRKVEREIEDGVHVGRASTKTVNEVCAEFLADCEVRRRDGRIGEGHSRRHDMVCRRYIGPAFGTTAARDLTVRQVSDLYASMIGGGVHPRSAKQYLSTLQLVEKFARKHGYLKAQPVADAMMDLRGIPAFKVETFAPAEVTHLLAAVHKRIHGRRRRSTAFMACCISLAALCGLRVGEVLGLKASNLDLDRRVLRVRHNLTAYRELKGPKTAAGIRDVPIPEPVAAELIRWRDDLSVANDGGYFFTREDGRPYEYGAVHESWKRLLVREALPPRHFHALRHFYASWLLRHGMPVADVSKMIGHSSHDMTLRVYTHALLESDEAISQVDRIAGLLPANDASKCLSVTQG</sequence>
<evidence type="ECO:0000313" key="7">
    <source>
        <dbReference type="Proteomes" id="UP000199206"/>
    </source>
</evidence>
<dbReference type="InterPro" id="IPR011010">
    <property type="entry name" value="DNA_brk_join_enz"/>
</dbReference>
<evidence type="ECO:0000259" key="5">
    <source>
        <dbReference type="PROSITE" id="PS51898"/>
    </source>
</evidence>
<dbReference type="InterPro" id="IPR002104">
    <property type="entry name" value="Integrase_catalytic"/>
</dbReference>
<comment type="similarity">
    <text evidence="1">Belongs to the 'phage' integrase family.</text>
</comment>
<dbReference type="InterPro" id="IPR010998">
    <property type="entry name" value="Integrase_recombinase_N"/>
</dbReference>
<organism evidence="6 7">
    <name type="scientific">Sphingomonas gellani</name>
    <dbReference type="NCBI Taxonomy" id="1166340"/>
    <lineage>
        <taxon>Bacteria</taxon>
        <taxon>Pseudomonadati</taxon>
        <taxon>Pseudomonadota</taxon>
        <taxon>Alphaproteobacteria</taxon>
        <taxon>Sphingomonadales</taxon>
        <taxon>Sphingomonadaceae</taxon>
        <taxon>Sphingomonas</taxon>
    </lineage>
</organism>
<dbReference type="InterPro" id="IPR050090">
    <property type="entry name" value="Tyrosine_recombinase_XerCD"/>
</dbReference>
<dbReference type="Gene3D" id="1.10.443.10">
    <property type="entry name" value="Intergrase catalytic core"/>
    <property type="match status" value="1"/>
</dbReference>
<dbReference type="Proteomes" id="UP000199206">
    <property type="component" value="Unassembled WGS sequence"/>
</dbReference>
<evidence type="ECO:0000256" key="3">
    <source>
        <dbReference type="ARBA" id="ARBA00023125"/>
    </source>
</evidence>
<dbReference type="AlphaFoldDB" id="A0A1H7Z5U1"/>
<dbReference type="InterPro" id="IPR013762">
    <property type="entry name" value="Integrase-like_cat_sf"/>
</dbReference>
<dbReference type="EMBL" id="FOCF01000001">
    <property type="protein sequence ID" value="SEM53972.1"/>
    <property type="molecule type" value="Genomic_DNA"/>
</dbReference>